<organism evidence="1 2">
    <name type="scientific">Dactylosporangium sucinum</name>
    <dbReference type="NCBI Taxonomy" id="1424081"/>
    <lineage>
        <taxon>Bacteria</taxon>
        <taxon>Bacillati</taxon>
        <taxon>Actinomycetota</taxon>
        <taxon>Actinomycetes</taxon>
        <taxon>Micromonosporales</taxon>
        <taxon>Micromonosporaceae</taxon>
        <taxon>Dactylosporangium</taxon>
    </lineage>
</organism>
<name>A0A917X4A0_9ACTN</name>
<sequence length="101" mass="10997">MAAFAVAARLTTTPVTRAPTAATVIAARDRLRLLSMLCLSSTVRRSAFSKTIRRWAGMSPSIVELAIAVQRPSASNFRTGPDQARERKECGPGVLFSKKEY</sequence>
<dbReference type="AlphaFoldDB" id="A0A917X4A0"/>
<evidence type="ECO:0000313" key="1">
    <source>
        <dbReference type="EMBL" id="GGM69863.1"/>
    </source>
</evidence>
<reference evidence="1" key="2">
    <citation type="submission" date="2020-09" db="EMBL/GenBank/DDBJ databases">
        <authorList>
            <person name="Sun Q."/>
            <person name="Ohkuma M."/>
        </authorList>
    </citation>
    <scope>NUCLEOTIDE SEQUENCE</scope>
    <source>
        <strain evidence="1">JCM 19831</strain>
    </source>
</reference>
<accession>A0A917X4A0</accession>
<evidence type="ECO:0000313" key="2">
    <source>
        <dbReference type="Proteomes" id="UP000642070"/>
    </source>
</evidence>
<keyword evidence="2" id="KW-1185">Reference proteome</keyword>
<protein>
    <submittedName>
        <fullName evidence="1">Uncharacterized protein</fullName>
    </submittedName>
</protein>
<proteinExistence type="predicted"/>
<reference evidence="1" key="1">
    <citation type="journal article" date="2014" name="Int. J. Syst. Evol. Microbiol.">
        <title>Complete genome sequence of Corynebacterium casei LMG S-19264T (=DSM 44701T), isolated from a smear-ripened cheese.</title>
        <authorList>
            <consortium name="US DOE Joint Genome Institute (JGI-PGF)"/>
            <person name="Walter F."/>
            <person name="Albersmeier A."/>
            <person name="Kalinowski J."/>
            <person name="Ruckert C."/>
        </authorList>
    </citation>
    <scope>NUCLEOTIDE SEQUENCE</scope>
    <source>
        <strain evidence="1">JCM 19831</strain>
    </source>
</reference>
<gene>
    <name evidence="1" type="ORF">GCM10007977_084510</name>
</gene>
<comment type="caution">
    <text evidence="1">The sequence shown here is derived from an EMBL/GenBank/DDBJ whole genome shotgun (WGS) entry which is preliminary data.</text>
</comment>
<dbReference type="EMBL" id="BMPI01000060">
    <property type="protein sequence ID" value="GGM69863.1"/>
    <property type="molecule type" value="Genomic_DNA"/>
</dbReference>
<dbReference type="Proteomes" id="UP000642070">
    <property type="component" value="Unassembled WGS sequence"/>
</dbReference>